<reference evidence="1 2" key="1">
    <citation type="submission" date="2018-06" db="EMBL/GenBank/DDBJ databases">
        <title>Genomic Encyclopedia of Archaeal and Bacterial Type Strains, Phase II (KMG-II): from individual species to whole genera.</title>
        <authorList>
            <person name="Goeker M."/>
        </authorList>
    </citation>
    <scope>NUCLEOTIDE SEQUENCE [LARGE SCALE GENOMIC DNA]</scope>
    <source>
        <strain evidence="1 2">DSM 27372</strain>
    </source>
</reference>
<protein>
    <submittedName>
        <fullName evidence="1">Uncharacterized protein DUF4265</fullName>
    </submittedName>
</protein>
<sequence length="154" mass="17914">MPKEEHIKILFQFYSDVLEQHTVETMWAITVDQDKGLYKLDSIPFYAPDIAANDVFFAEFDEEQERLTYRYIVEYSGNSTVQVVMFNDETPANDIREEFDILGCSSEKANEAYFVIDVPVDVDYAIVRRKLMELEESGIIGYAEPCLSDKHRMD</sequence>
<dbReference type="EMBL" id="QKLU01000004">
    <property type="protein sequence ID" value="PYF74087.1"/>
    <property type="molecule type" value="Genomic_DNA"/>
</dbReference>
<keyword evidence="2" id="KW-1185">Reference proteome</keyword>
<dbReference type="Pfam" id="PF14085">
    <property type="entry name" value="DUF4265"/>
    <property type="match status" value="1"/>
</dbReference>
<evidence type="ECO:0000313" key="2">
    <source>
        <dbReference type="Proteomes" id="UP000248198"/>
    </source>
</evidence>
<name>A0A318UFG3_9SPHI</name>
<dbReference type="AlphaFoldDB" id="A0A318UFG3"/>
<dbReference type="Proteomes" id="UP000248198">
    <property type="component" value="Unassembled WGS sequence"/>
</dbReference>
<dbReference type="OrthoDB" id="1030945at2"/>
<gene>
    <name evidence="1" type="ORF">B0O44_104258</name>
</gene>
<comment type="caution">
    <text evidence="1">The sequence shown here is derived from an EMBL/GenBank/DDBJ whole genome shotgun (WGS) entry which is preliminary data.</text>
</comment>
<proteinExistence type="predicted"/>
<dbReference type="InterPro" id="IPR025361">
    <property type="entry name" value="DUF4265"/>
</dbReference>
<evidence type="ECO:0000313" key="1">
    <source>
        <dbReference type="EMBL" id="PYF74087.1"/>
    </source>
</evidence>
<accession>A0A318UFG3</accession>
<dbReference type="RefSeq" id="WP_110831054.1">
    <property type="nucleotide sequence ID" value="NZ_QKLU01000004.1"/>
</dbReference>
<organism evidence="1 2">
    <name type="scientific">Pedobacter nutrimenti</name>
    <dbReference type="NCBI Taxonomy" id="1241337"/>
    <lineage>
        <taxon>Bacteria</taxon>
        <taxon>Pseudomonadati</taxon>
        <taxon>Bacteroidota</taxon>
        <taxon>Sphingobacteriia</taxon>
        <taxon>Sphingobacteriales</taxon>
        <taxon>Sphingobacteriaceae</taxon>
        <taxon>Pedobacter</taxon>
    </lineage>
</organism>